<proteinExistence type="predicted"/>
<dbReference type="InterPro" id="IPR001251">
    <property type="entry name" value="CRAL-TRIO_dom"/>
</dbReference>
<dbReference type="CDD" id="cd00170">
    <property type="entry name" value="SEC14"/>
    <property type="match status" value="1"/>
</dbReference>
<comment type="caution">
    <text evidence="2">The sequence shown here is derived from an EMBL/GenBank/DDBJ whole genome shotgun (WGS) entry which is preliminary data.</text>
</comment>
<dbReference type="EMBL" id="JBDJPC010000005">
    <property type="protein sequence ID" value="KAL1500923.1"/>
    <property type="molecule type" value="Genomic_DNA"/>
</dbReference>
<sequence length="310" mass="36180">MDKTEDTVNLEDDAPQVLKPQVNLNEPDRDDEIVKWAQRHINEDPDMKFQLIQELRDMIFERGECDPENTEDAFLLKFLRARRFIVRMAHRLLVNYHVFKETNPLYFTRPDFKKILDIGHSDIFSVPPYTDQDGRRILFFRLDQWNTAEFTPDDLFQAVIFLVQAAILEPRHQIQGGVCIIDVANLSTQHAWHLTPTVARNILAVGYNSLPHRVEAVHVINGSRIFDYAFAILKPLLTDYVKQKIVIHQNLASLHEWIKPKFLPKRYGGVHKDYRYVEWLSVVQNNVQLIEEIEALGYEGAGDFVKNNAF</sequence>
<dbReference type="SMART" id="SM00516">
    <property type="entry name" value="SEC14"/>
    <property type="match status" value="1"/>
</dbReference>
<keyword evidence="3" id="KW-1185">Reference proteome</keyword>
<dbReference type="InterPro" id="IPR036865">
    <property type="entry name" value="CRAL-TRIO_dom_sf"/>
</dbReference>
<dbReference type="SUPFAM" id="SSF46938">
    <property type="entry name" value="CRAL/TRIO N-terminal domain"/>
    <property type="match status" value="1"/>
</dbReference>
<dbReference type="Pfam" id="PF00650">
    <property type="entry name" value="CRAL_TRIO"/>
    <property type="match status" value="1"/>
</dbReference>
<dbReference type="PANTHER" id="PTHR10174">
    <property type="entry name" value="ALPHA-TOCOPHEROL TRANSFER PROTEIN-RELATED"/>
    <property type="match status" value="1"/>
</dbReference>
<dbReference type="Gene3D" id="1.10.8.20">
    <property type="entry name" value="N-terminal domain of phosphatidylinositol transfer protein sec14p"/>
    <property type="match status" value="1"/>
</dbReference>
<evidence type="ECO:0000313" key="2">
    <source>
        <dbReference type="EMBL" id="KAL1500923.1"/>
    </source>
</evidence>
<evidence type="ECO:0000259" key="1">
    <source>
        <dbReference type="PROSITE" id="PS50191"/>
    </source>
</evidence>
<dbReference type="SMART" id="SM01100">
    <property type="entry name" value="CRAL_TRIO_N"/>
    <property type="match status" value="1"/>
</dbReference>
<dbReference type="InterPro" id="IPR011074">
    <property type="entry name" value="CRAL/TRIO_N_dom"/>
</dbReference>
<dbReference type="PANTHER" id="PTHR10174:SF234">
    <property type="entry name" value="SD01558P"/>
    <property type="match status" value="1"/>
</dbReference>
<evidence type="ECO:0000313" key="3">
    <source>
        <dbReference type="Proteomes" id="UP001566132"/>
    </source>
</evidence>
<gene>
    <name evidence="2" type="ORF">ABEB36_006342</name>
</gene>
<feature type="domain" description="CRAL-TRIO" evidence="1">
    <location>
        <begin position="111"/>
        <end position="275"/>
    </location>
</feature>
<dbReference type="Proteomes" id="UP001566132">
    <property type="component" value="Unassembled WGS sequence"/>
</dbReference>
<dbReference type="SUPFAM" id="SSF52087">
    <property type="entry name" value="CRAL/TRIO domain"/>
    <property type="match status" value="1"/>
</dbReference>
<name>A0ABD1EQ84_HYPHA</name>
<dbReference type="AlphaFoldDB" id="A0ABD1EQ84"/>
<dbReference type="Gene3D" id="3.40.525.10">
    <property type="entry name" value="CRAL-TRIO lipid binding domain"/>
    <property type="match status" value="1"/>
</dbReference>
<accession>A0ABD1EQ84</accession>
<protein>
    <recommendedName>
        <fullName evidence="1">CRAL-TRIO domain-containing protein</fullName>
    </recommendedName>
</protein>
<dbReference type="InterPro" id="IPR036273">
    <property type="entry name" value="CRAL/TRIO_N_dom_sf"/>
</dbReference>
<dbReference type="PROSITE" id="PS50191">
    <property type="entry name" value="CRAL_TRIO"/>
    <property type="match status" value="1"/>
</dbReference>
<dbReference type="PRINTS" id="PR00180">
    <property type="entry name" value="CRETINALDHBP"/>
</dbReference>
<dbReference type="Pfam" id="PF03765">
    <property type="entry name" value="CRAL_TRIO_N"/>
    <property type="match status" value="1"/>
</dbReference>
<reference evidence="2 3" key="1">
    <citation type="submission" date="2024-05" db="EMBL/GenBank/DDBJ databases">
        <title>Genetic variation in Jamaican populations of the coffee berry borer (Hypothenemus hampei).</title>
        <authorList>
            <person name="Errbii M."/>
            <person name="Myrie A."/>
        </authorList>
    </citation>
    <scope>NUCLEOTIDE SEQUENCE [LARGE SCALE GENOMIC DNA]</scope>
    <source>
        <strain evidence="2">JA-Hopewell-2020-01-JO</strain>
        <tissue evidence="2">Whole body</tissue>
    </source>
</reference>
<organism evidence="2 3">
    <name type="scientific">Hypothenemus hampei</name>
    <name type="common">Coffee berry borer</name>
    <dbReference type="NCBI Taxonomy" id="57062"/>
    <lineage>
        <taxon>Eukaryota</taxon>
        <taxon>Metazoa</taxon>
        <taxon>Ecdysozoa</taxon>
        <taxon>Arthropoda</taxon>
        <taxon>Hexapoda</taxon>
        <taxon>Insecta</taxon>
        <taxon>Pterygota</taxon>
        <taxon>Neoptera</taxon>
        <taxon>Endopterygota</taxon>
        <taxon>Coleoptera</taxon>
        <taxon>Polyphaga</taxon>
        <taxon>Cucujiformia</taxon>
        <taxon>Curculionidae</taxon>
        <taxon>Scolytinae</taxon>
        <taxon>Hypothenemus</taxon>
    </lineage>
</organism>